<dbReference type="EMBL" id="JAFVMH010000006">
    <property type="protein sequence ID" value="MBO1325982.1"/>
    <property type="molecule type" value="Genomic_DNA"/>
</dbReference>
<gene>
    <name evidence="1" type="ORF">J2D77_12560</name>
</gene>
<dbReference type="InterPro" id="IPR021109">
    <property type="entry name" value="Peptidase_aspartic_dom_sf"/>
</dbReference>
<reference evidence="1" key="1">
    <citation type="submission" date="2021-03" db="EMBL/GenBank/DDBJ databases">
        <title>The complete genome sequence of Acetobacter sp. TBRC 12339.</title>
        <authorList>
            <person name="Charoenyingcharoen P."/>
            <person name="Yukphan P."/>
        </authorList>
    </citation>
    <scope>NUCLEOTIDE SEQUENCE</scope>
    <source>
        <strain evidence="1">TBRC 12339</strain>
    </source>
</reference>
<protein>
    <submittedName>
        <fullName evidence="1">Retropepsin-like domain-containing protein</fullName>
    </submittedName>
</protein>
<evidence type="ECO:0000313" key="2">
    <source>
        <dbReference type="Proteomes" id="UP000664073"/>
    </source>
</evidence>
<evidence type="ECO:0000313" key="1">
    <source>
        <dbReference type="EMBL" id="MBO1325982.1"/>
    </source>
</evidence>
<dbReference type="Proteomes" id="UP000664073">
    <property type="component" value="Unassembled WGS sequence"/>
</dbReference>
<accession>A0A939HM06</accession>
<sequence length="200" mass="21302">MNVAEGWMAFWAAPAPTMGPNMGAATEVAPETATGTAPGATPAAVMGSVPGATMGAGCSGPVGWRYIYRAIPLQATARRRVIAQVQLDGWPLQALVDSGARSRIVADRAALRMGVSPQALAQDPGGVTTGVDGHEQPYRWHQFHLFQIGQEQEHAPVLTVAPIHDRVDMLLGSDWFATHRVWISYSTSTLYVMPSARRGG</sequence>
<dbReference type="Pfam" id="PF13650">
    <property type="entry name" value="Asp_protease_2"/>
    <property type="match status" value="1"/>
</dbReference>
<dbReference type="Gene3D" id="2.40.70.10">
    <property type="entry name" value="Acid Proteases"/>
    <property type="match status" value="1"/>
</dbReference>
<comment type="caution">
    <text evidence="1">The sequence shown here is derived from an EMBL/GenBank/DDBJ whole genome shotgun (WGS) entry which is preliminary data.</text>
</comment>
<keyword evidence="2" id="KW-1185">Reference proteome</keyword>
<dbReference type="AlphaFoldDB" id="A0A939HM06"/>
<proteinExistence type="predicted"/>
<organism evidence="1 2">
    <name type="scientific">Acetobacter garciniae</name>
    <dbReference type="NCBI Taxonomy" id="2817435"/>
    <lineage>
        <taxon>Bacteria</taxon>
        <taxon>Pseudomonadati</taxon>
        <taxon>Pseudomonadota</taxon>
        <taxon>Alphaproteobacteria</taxon>
        <taxon>Acetobacterales</taxon>
        <taxon>Acetobacteraceae</taxon>
        <taxon>Acetobacter</taxon>
    </lineage>
</organism>
<name>A0A939HM06_9PROT</name>
<dbReference type="SUPFAM" id="SSF50630">
    <property type="entry name" value="Acid proteases"/>
    <property type="match status" value="1"/>
</dbReference>